<feature type="domain" description="HTH cro/C1-type" evidence="2">
    <location>
        <begin position="294"/>
        <end position="332"/>
    </location>
</feature>
<sequence>MRRVSRHAIRLRYHLVVSFPAGERPTRAHLEDVEETLCDGLGFAGHQRLSAVHTDTGHLHVHIAIDRVHPVTLRAVEPYYDHPKLAELCGVLEARHGLTPNNHMETGRAAGPRTPDGVAALEARRGERSLQGWIRKTAGAALTACREQGRGWADLHRALARYGLEICPRGAGLANADTGSGLAVRASAVDRGLSMAALTGRWGAYAPPTGVHPEPERRYRPQPLHAHPAADDLHARYRRERDQALAARRSALADLRARHAAYQRDLAGWYRDRHQELRRDRRLTPRERRRARLERSGTTQSHICDVEGAQYSPIVDTMARLAEAVGVPLHEMLKP</sequence>
<evidence type="ECO:0000313" key="4">
    <source>
        <dbReference type="Proteomes" id="UP000584642"/>
    </source>
</evidence>
<proteinExistence type="predicted"/>
<dbReference type="InterPro" id="IPR049751">
    <property type="entry name" value="TraI/MobA_relaxases"/>
</dbReference>
<gene>
    <name evidence="3" type="ORF">HND93_26505</name>
</gene>
<evidence type="ECO:0000313" key="3">
    <source>
        <dbReference type="EMBL" id="NYZ23273.1"/>
    </source>
</evidence>
<feature type="region of interest" description="Disordered" evidence="1">
    <location>
        <begin position="207"/>
        <end position="232"/>
    </location>
</feature>
<name>A0ABX2TJD2_9PROT</name>
<accession>A0ABX2TJD2</accession>
<dbReference type="NCBIfam" id="NF041893">
    <property type="entry name" value="TraI_MobP_relax"/>
    <property type="match status" value="1"/>
</dbReference>
<dbReference type="Pfam" id="PF22863">
    <property type="entry name" value="TraI_middle"/>
    <property type="match status" value="1"/>
</dbReference>
<dbReference type="PROSITE" id="PS50943">
    <property type="entry name" value="HTH_CROC1"/>
    <property type="match status" value="1"/>
</dbReference>
<dbReference type="InterPro" id="IPR005094">
    <property type="entry name" value="Endonuclease_MobA/VirD2"/>
</dbReference>
<keyword evidence="4" id="KW-1185">Reference proteome</keyword>
<dbReference type="InterPro" id="IPR054462">
    <property type="entry name" value="TraI_M"/>
</dbReference>
<dbReference type="Gene3D" id="1.10.260.40">
    <property type="entry name" value="lambda repressor-like DNA-binding domains"/>
    <property type="match status" value="1"/>
</dbReference>
<protein>
    <submittedName>
        <fullName evidence="3">Relaxase/mobilization nuclease domain-containing protein</fullName>
    </submittedName>
</protein>
<dbReference type="EMBL" id="JABFDB010000025">
    <property type="protein sequence ID" value="NYZ23273.1"/>
    <property type="molecule type" value="Genomic_DNA"/>
</dbReference>
<organism evidence="3 4">
    <name type="scientific">Azospirillum oleiclasticum</name>
    <dbReference type="NCBI Taxonomy" id="2735135"/>
    <lineage>
        <taxon>Bacteria</taxon>
        <taxon>Pseudomonadati</taxon>
        <taxon>Pseudomonadota</taxon>
        <taxon>Alphaproteobacteria</taxon>
        <taxon>Rhodospirillales</taxon>
        <taxon>Azospirillaceae</taxon>
        <taxon>Azospirillum</taxon>
    </lineage>
</organism>
<dbReference type="Proteomes" id="UP000584642">
    <property type="component" value="Unassembled WGS sequence"/>
</dbReference>
<comment type="caution">
    <text evidence="3">The sequence shown here is derived from an EMBL/GenBank/DDBJ whole genome shotgun (WGS) entry which is preliminary data.</text>
</comment>
<dbReference type="InterPro" id="IPR001387">
    <property type="entry name" value="Cro/C1-type_HTH"/>
</dbReference>
<dbReference type="InterPro" id="IPR010982">
    <property type="entry name" value="Lambda_DNA-bd_dom_sf"/>
</dbReference>
<dbReference type="Pfam" id="PF03432">
    <property type="entry name" value="Relaxase"/>
    <property type="match status" value="1"/>
</dbReference>
<evidence type="ECO:0000256" key="1">
    <source>
        <dbReference type="SAM" id="MobiDB-lite"/>
    </source>
</evidence>
<evidence type="ECO:0000259" key="2">
    <source>
        <dbReference type="PROSITE" id="PS50943"/>
    </source>
</evidence>
<reference evidence="3 4" key="1">
    <citation type="submission" date="2020-05" db="EMBL/GenBank/DDBJ databases">
        <title>Azospirillum oleiclasticum sp. nov, a nitrogen-fixing and heavy crude oil-emulsifying bacterium isolated from the crude oil of Yumen Oilfield.</title>
        <authorList>
            <person name="Wu D."/>
            <person name="Cai M."/>
            <person name="Zhang X."/>
        </authorList>
    </citation>
    <scope>NUCLEOTIDE SEQUENCE [LARGE SCALE GENOMIC DNA]</scope>
    <source>
        <strain evidence="3 4">ROY-1-1-2</strain>
    </source>
</reference>